<protein>
    <recommendedName>
        <fullName evidence="5">Lipoprotein</fullName>
    </recommendedName>
</protein>
<dbReference type="Proteomes" id="UP001589865">
    <property type="component" value="Unassembled WGS sequence"/>
</dbReference>
<dbReference type="RefSeq" id="WP_377044148.1">
    <property type="nucleotide sequence ID" value="NZ_JBHLUN010000006.1"/>
</dbReference>
<keyword evidence="4" id="KW-1185">Reference proteome</keyword>
<evidence type="ECO:0000256" key="2">
    <source>
        <dbReference type="SAM" id="SignalP"/>
    </source>
</evidence>
<evidence type="ECO:0000313" key="3">
    <source>
        <dbReference type="EMBL" id="MFC0408393.1"/>
    </source>
</evidence>
<organism evidence="3 4">
    <name type="scientific">Roseomonas elaeocarpi</name>
    <dbReference type="NCBI Taxonomy" id="907779"/>
    <lineage>
        <taxon>Bacteria</taxon>
        <taxon>Pseudomonadati</taxon>
        <taxon>Pseudomonadota</taxon>
        <taxon>Alphaproteobacteria</taxon>
        <taxon>Acetobacterales</taxon>
        <taxon>Roseomonadaceae</taxon>
        <taxon>Roseomonas</taxon>
    </lineage>
</organism>
<gene>
    <name evidence="3" type="ORF">ACFFGY_09055</name>
</gene>
<dbReference type="PROSITE" id="PS51257">
    <property type="entry name" value="PROKAR_LIPOPROTEIN"/>
    <property type="match status" value="1"/>
</dbReference>
<keyword evidence="2" id="KW-0732">Signal</keyword>
<reference evidence="3 4" key="1">
    <citation type="submission" date="2024-09" db="EMBL/GenBank/DDBJ databases">
        <authorList>
            <person name="Sun Q."/>
            <person name="Mori K."/>
        </authorList>
    </citation>
    <scope>NUCLEOTIDE SEQUENCE [LARGE SCALE GENOMIC DNA]</scope>
    <source>
        <strain evidence="3 4">TBRC 5777</strain>
    </source>
</reference>
<sequence>MPLPRSSAPALPLATALLLLGACSLPSQSEPQGRAAAVSAAGGIATLAPAEPIAVNESETPGGNYTVFNVTPRIEQRPADAPYPLLLTGLVAARSHADPTQRIFRAIFAITYRAGEGDQNGGQDGARGTAKPGTAQSGTAQGATQASSQVAPQAATPGRQRFTSILIGRHVPGPLREVDHDLRCDAPRNCLYTETLATFLPEADLRAAATADRALAFRLDGTLPVEGAIPPDQIRALITRIDSPAR</sequence>
<feature type="signal peptide" evidence="2">
    <location>
        <begin position="1"/>
        <end position="29"/>
    </location>
</feature>
<evidence type="ECO:0008006" key="5">
    <source>
        <dbReference type="Google" id="ProtNLM"/>
    </source>
</evidence>
<feature type="chain" id="PRO_5045690870" description="Lipoprotein" evidence="2">
    <location>
        <begin position="30"/>
        <end position="246"/>
    </location>
</feature>
<evidence type="ECO:0000256" key="1">
    <source>
        <dbReference type="SAM" id="MobiDB-lite"/>
    </source>
</evidence>
<name>A0ABV6JRN3_9PROT</name>
<feature type="region of interest" description="Disordered" evidence="1">
    <location>
        <begin position="117"/>
        <end position="159"/>
    </location>
</feature>
<comment type="caution">
    <text evidence="3">The sequence shown here is derived from an EMBL/GenBank/DDBJ whole genome shotgun (WGS) entry which is preliminary data.</text>
</comment>
<accession>A0ABV6JRN3</accession>
<dbReference type="EMBL" id="JBHLUN010000006">
    <property type="protein sequence ID" value="MFC0408393.1"/>
    <property type="molecule type" value="Genomic_DNA"/>
</dbReference>
<proteinExistence type="predicted"/>
<evidence type="ECO:0000313" key="4">
    <source>
        <dbReference type="Proteomes" id="UP001589865"/>
    </source>
</evidence>
<feature type="compositionally biased region" description="Low complexity" evidence="1">
    <location>
        <begin position="133"/>
        <end position="149"/>
    </location>
</feature>